<protein>
    <submittedName>
        <fullName evidence="2">Septum formation family protein</fullName>
    </submittedName>
</protein>
<evidence type="ECO:0000313" key="3">
    <source>
        <dbReference type="Proteomes" id="UP000675781"/>
    </source>
</evidence>
<reference evidence="2" key="1">
    <citation type="submission" date="2021-04" db="EMBL/GenBank/DDBJ databases">
        <title>Genome based classification of Actinospica acidithermotolerans sp. nov., an actinobacterium isolated from an Indonesian hot spring.</title>
        <authorList>
            <person name="Kusuma A.B."/>
            <person name="Putra K.E."/>
            <person name="Nafisah S."/>
            <person name="Loh J."/>
            <person name="Nouioui I."/>
            <person name="Goodfellow M."/>
        </authorList>
    </citation>
    <scope>NUCLEOTIDE SEQUENCE</scope>
    <source>
        <strain evidence="2">CSCA 57</strain>
    </source>
</reference>
<keyword evidence="3" id="KW-1185">Reference proteome</keyword>
<feature type="compositionally biased region" description="Low complexity" evidence="1">
    <location>
        <begin position="98"/>
        <end position="123"/>
    </location>
</feature>
<gene>
    <name evidence="2" type="ORF">KDL01_13650</name>
</gene>
<accession>A0A941IML8</accession>
<feature type="region of interest" description="Disordered" evidence="1">
    <location>
        <begin position="1"/>
        <end position="139"/>
    </location>
</feature>
<dbReference type="RefSeq" id="WP_212528836.1">
    <property type="nucleotide sequence ID" value="NZ_JAGSOG010000055.1"/>
</dbReference>
<feature type="compositionally biased region" description="Pro residues" evidence="1">
    <location>
        <begin position="1"/>
        <end position="12"/>
    </location>
</feature>
<sequence length="342" mass="35835">MTNPYDPYPGQPPGQGADPYAGPQQPYSQPAQQFPPQADAAAPTQFVPVQQPAPQLPQQPYYGAQQQWPQQQAYPQQPPQQAYPQQQVPQQPYPQQPGPYDQLSQSQSQPQPQSPYGVPTQQQPYPPYGAPQQPFGGYPAPMTVAEAKAQRGTGAKVASAVFGTVPGRLAILALIAVCIGVFHVASGPDDGSGSRAGATTTSTGAATDAPTDSATAAGTSTAIEVDIDALKKGDCFDASSASTGIESFTVVPCTQAHDSQVYGTSMITADALPDAATLNKDADTDCGSLAKLNLSSSSLPSDAEKPYYAPEDEDSFDQGFNFIICTIQTPSKELTKSYVTAS</sequence>
<evidence type="ECO:0000313" key="2">
    <source>
        <dbReference type="EMBL" id="MBR7834315.1"/>
    </source>
</evidence>
<dbReference type="AlphaFoldDB" id="A0A941IML8"/>
<organism evidence="2 3">
    <name type="scientific">Actinospica durhamensis</name>
    <dbReference type="NCBI Taxonomy" id="1508375"/>
    <lineage>
        <taxon>Bacteria</taxon>
        <taxon>Bacillati</taxon>
        <taxon>Actinomycetota</taxon>
        <taxon>Actinomycetes</taxon>
        <taxon>Catenulisporales</taxon>
        <taxon>Actinospicaceae</taxon>
        <taxon>Actinospica</taxon>
    </lineage>
</organism>
<proteinExistence type="predicted"/>
<feature type="compositionally biased region" description="Low complexity" evidence="1">
    <location>
        <begin position="130"/>
        <end position="139"/>
    </location>
</feature>
<name>A0A941IML8_9ACTN</name>
<dbReference type="EMBL" id="JAGSOG010000055">
    <property type="protein sequence ID" value="MBR7834315.1"/>
    <property type="molecule type" value="Genomic_DNA"/>
</dbReference>
<feature type="compositionally biased region" description="Low complexity" evidence="1">
    <location>
        <begin position="191"/>
        <end position="217"/>
    </location>
</feature>
<comment type="caution">
    <text evidence="2">The sequence shown here is derived from an EMBL/GenBank/DDBJ whole genome shotgun (WGS) entry which is preliminary data.</text>
</comment>
<feature type="compositionally biased region" description="Low complexity" evidence="1">
    <location>
        <begin position="14"/>
        <end position="90"/>
    </location>
</feature>
<dbReference type="Proteomes" id="UP000675781">
    <property type="component" value="Unassembled WGS sequence"/>
</dbReference>
<evidence type="ECO:0000256" key="1">
    <source>
        <dbReference type="SAM" id="MobiDB-lite"/>
    </source>
</evidence>
<feature type="region of interest" description="Disordered" evidence="1">
    <location>
        <begin position="188"/>
        <end position="217"/>
    </location>
</feature>